<dbReference type="GeneID" id="60421050"/>
<dbReference type="EMBL" id="CP012850">
    <property type="protein sequence ID" value="ALI35131.1"/>
    <property type="molecule type" value="Genomic_DNA"/>
</dbReference>
<keyword evidence="1" id="KW-0812">Transmembrane</keyword>
<proteinExistence type="predicted"/>
<dbReference type="KEGG" id="taa:NMY3_00924"/>
<reference evidence="3" key="1">
    <citation type="submission" date="2015-10" db="EMBL/GenBank/DDBJ databases">
        <title>Niche specialization of a soil ammonia-oxidizing archaeon, Candidatus Nitrosocosmicus oleophilus.</title>
        <authorList>
            <person name="Jung M.-Y."/>
            <person name="Rhee S.-K."/>
        </authorList>
    </citation>
    <scope>NUCLEOTIDE SEQUENCE [LARGE SCALE GENOMIC DNA]</scope>
    <source>
        <strain evidence="3">MY3</strain>
    </source>
</reference>
<keyword evidence="3" id="KW-1185">Reference proteome</keyword>
<evidence type="ECO:0000313" key="2">
    <source>
        <dbReference type="EMBL" id="ALI35131.1"/>
    </source>
</evidence>
<sequence length="74" mass="8569">MTWKEILKIFFIALIAGNIMGIVLIQIFETLTITSLIILEISLIITIVLLFIASKLWNKRLAKKTNRERENNPE</sequence>
<evidence type="ECO:0000256" key="1">
    <source>
        <dbReference type="SAM" id="Phobius"/>
    </source>
</evidence>
<protein>
    <submittedName>
        <fullName evidence="2">Uncharacterized protein</fullName>
    </submittedName>
</protein>
<feature type="transmembrane region" description="Helical" evidence="1">
    <location>
        <begin position="7"/>
        <end position="27"/>
    </location>
</feature>
<evidence type="ECO:0000313" key="3">
    <source>
        <dbReference type="Proteomes" id="UP000058925"/>
    </source>
</evidence>
<dbReference type="RefSeq" id="WP_196817663.1">
    <property type="nucleotide sequence ID" value="NZ_CP012850.1"/>
</dbReference>
<gene>
    <name evidence="2" type="ORF">NMY3_00924</name>
</gene>
<dbReference type="AlphaFoldDB" id="A0A654LY16"/>
<accession>A0A654LY16</accession>
<keyword evidence="1" id="KW-0472">Membrane</keyword>
<feature type="transmembrane region" description="Helical" evidence="1">
    <location>
        <begin position="33"/>
        <end position="57"/>
    </location>
</feature>
<dbReference type="Proteomes" id="UP000058925">
    <property type="component" value="Chromosome"/>
</dbReference>
<organism evidence="2 3">
    <name type="scientific">Candidatus Nitrosocosmicus oleophilus</name>
    <dbReference type="NCBI Taxonomy" id="1353260"/>
    <lineage>
        <taxon>Archaea</taxon>
        <taxon>Nitrososphaerota</taxon>
        <taxon>Nitrososphaeria</taxon>
        <taxon>Nitrososphaerales</taxon>
        <taxon>Nitrososphaeraceae</taxon>
        <taxon>Candidatus Nitrosocosmicus</taxon>
    </lineage>
</organism>
<keyword evidence="1" id="KW-1133">Transmembrane helix</keyword>
<name>A0A654LY16_9ARCH</name>